<feature type="region of interest" description="Disordered" evidence="6">
    <location>
        <begin position="267"/>
        <end position="295"/>
    </location>
</feature>
<feature type="compositionally biased region" description="Acidic residues" evidence="6">
    <location>
        <begin position="272"/>
        <end position="281"/>
    </location>
</feature>
<dbReference type="OrthoDB" id="61815at2759"/>
<organism evidence="8 9">
    <name type="scientific">Hydnum rufescens UP504</name>
    <dbReference type="NCBI Taxonomy" id="1448309"/>
    <lineage>
        <taxon>Eukaryota</taxon>
        <taxon>Fungi</taxon>
        <taxon>Dikarya</taxon>
        <taxon>Basidiomycota</taxon>
        <taxon>Agaricomycotina</taxon>
        <taxon>Agaricomycetes</taxon>
        <taxon>Cantharellales</taxon>
        <taxon>Hydnaceae</taxon>
        <taxon>Hydnum</taxon>
    </lineage>
</organism>
<feature type="compositionally biased region" description="Basic residues" evidence="6">
    <location>
        <begin position="598"/>
        <end position="617"/>
    </location>
</feature>
<feature type="compositionally biased region" description="Polar residues" evidence="6">
    <location>
        <begin position="282"/>
        <end position="293"/>
    </location>
</feature>
<keyword evidence="9" id="KW-1185">Reference proteome</keyword>
<dbReference type="GO" id="GO:0003924">
    <property type="term" value="F:GTPase activity"/>
    <property type="evidence" value="ECO:0007669"/>
    <property type="project" value="InterPro"/>
</dbReference>
<dbReference type="AlphaFoldDB" id="A0A9P6AM10"/>
<feature type="domain" description="CP-type G" evidence="7">
    <location>
        <begin position="162"/>
        <end position="407"/>
    </location>
</feature>
<evidence type="ECO:0000256" key="2">
    <source>
        <dbReference type="ARBA" id="ARBA00022490"/>
    </source>
</evidence>
<feature type="region of interest" description="Disordered" evidence="6">
    <location>
        <begin position="594"/>
        <end position="617"/>
    </location>
</feature>
<comment type="subcellular location">
    <subcellularLocation>
        <location evidence="1">Cytoplasm</location>
    </subcellularLocation>
</comment>
<dbReference type="GO" id="GO:0000054">
    <property type="term" value="P:ribosomal subunit export from nucleus"/>
    <property type="evidence" value="ECO:0007669"/>
    <property type="project" value="TreeGrafter"/>
</dbReference>
<evidence type="ECO:0000256" key="4">
    <source>
        <dbReference type="ARBA" id="ARBA00022801"/>
    </source>
</evidence>
<sequence length="617" mass="68606">MPKSKNTVGLGHAILNKRAKDAKEKRTNSNYAIAPDSPANLKSVTQERDLDEFLSTAQLAATDFAAERQNIKIIQAPGVGSSSAANPFLLSADEEKAALSKHSQYKKSLRVPRRPPWTKSMTAVEVDKQEREAFLNWRRGLAMLQETENFLFTPFERNIEVWRQLWRVLERSHLIVQIIDARNPLRFRCEDLEDYVYNVEGPEGERGTGRGLRKALLLVNKADLLSLNQRRQWADYFEANGVKYAFFSAANSKALQEARLAAEQALMQPPSNEEEDSDGDTETNNSDNDSEFSQPIPILDIPASARAEAEASVIDQDPRTRVLSVLELEKLFIESAPDLQSRVTQYQRKLVVGLVGYPNVGKSSTINALLGEKKVSVSSTPGKTKHFQTIHLSPSILLCDCPGLVFPQFATSKADLVCDGVLPIDQLREHTAPVALLVQRIATPMLEGMYGLSIYRKSVEEGGDGKITAEDFLKSYAIARGFTRAGQGNPDEARAARYILKDYQQQTLEALQRAGKKKAPTTRVGKDADTFVPNRSRNLDNDFFRNGTGLSSRAFVKGGPADREEFTRTMFYPHQHAIGNDGRPIDGVSLPAPIAPKDKKHFKGAKHVKHRSGKGYD</sequence>
<keyword evidence="2" id="KW-0963">Cytoplasm</keyword>
<dbReference type="GO" id="GO:0005829">
    <property type="term" value="C:cytosol"/>
    <property type="evidence" value="ECO:0007669"/>
    <property type="project" value="TreeGrafter"/>
</dbReference>
<dbReference type="InterPro" id="IPR030378">
    <property type="entry name" value="G_CP_dom"/>
</dbReference>
<dbReference type="GO" id="GO:0005525">
    <property type="term" value="F:GTP binding"/>
    <property type="evidence" value="ECO:0007669"/>
    <property type="project" value="UniProtKB-KW"/>
</dbReference>
<evidence type="ECO:0000256" key="1">
    <source>
        <dbReference type="ARBA" id="ARBA00004496"/>
    </source>
</evidence>
<evidence type="ECO:0000256" key="5">
    <source>
        <dbReference type="ARBA" id="ARBA00023134"/>
    </source>
</evidence>
<dbReference type="Gene3D" id="3.40.50.300">
    <property type="entry name" value="P-loop containing nucleotide triphosphate hydrolases"/>
    <property type="match status" value="1"/>
</dbReference>
<dbReference type="EMBL" id="MU129062">
    <property type="protein sequence ID" value="KAF9508263.1"/>
    <property type="molecule type" value="Genomic_DNA"/>
</dbReference>
<keyword evidence="4" id="KW-0378">Hydrolase</keyword>
<dbReference type="PROSITE" id="PS51721">
    <property type="entry name" value="G_CP"/>
    <property type="match status" value="1"/>
</dbReference>
<dbReference type="InterPro" id="IPR043358">
    <property type="entry name" value="GNL1-like"/>
</dbReference>
<accession>A0A9P6AM10</accession>
<evidence type="ECO:0000313" key="8">
    <source>
        <dbReference type="EMBL" id="KAF9508263.1"/>
    </source>
</evidence>
<dbReference type="InterPro" id="IPR006073">
    <property type="entry name" value="GTP-bd"/>
</dbReference>
<comment type="caution">
    <text evidence="8">The sequence shown here is derived from an EMBL/GenBank/DDBJ whole genome shotgun (WGS) entry which is preliminary data.</text>
</comment>
<evidence type="ECO:0000313" key="9">
    <source>
        <dbReference type="Proteomes" id="UP000886523"/>
    </source>
</evidence>
<protein>
    <recommendedName>
        <fullName evidence="7">CP-type G domain-containing protein</fullName>
    </recommendedName>
</protein>
<keyword evidence="3" id="KW-0547">Nucleotide-binding</keyword>
<proteinExistence type="predicted"/>
<dbReference type="InterPro" id="IPR027417">
    <property type="entry name" value="P-loop_NTPase"/>
</dbReference>
<dbReference type="Proteomes" id="UP000886523">
    <property type="component" value="Unassembled WGS sequence"/>
</dbReference>
<evidence type="ECO:0000256" key="6">
    <source>
        <dbReference type="SAM" id="MobiDB-lite"/>
    </source>
</evidence>
<reference evidence="8" key="1">
    <citation type="journal article" date="2020" name="Nat. Commun.">
        <title>Large-scale genome sequencing of mycorrhizal fungi provides insights into the early evolution of symbiotic traits.</title>
        <authorList>
            <person name="Miyauchi S."/>
            <person name="Kiss E."/>
            <person name="Kuo A."/>
            <person name="Drula E."/>
            <person name="Kohler A."/>
            <person name="Sanchez-Garcia M."/>
            <person name="Morin E."/>
            <person name="Andreopoulos B."/>
            <person name="Barry K.W."/>
            <person name="Bonito G."/>
            <person name="Buee M."/>
            <person name="Carver A."/>
            <person name="Chen C."/>
            <person name="Cichocki N."/>
            <person name="Clum A."/>
            <person name="Culley D."/>
            <person name="Crous P.W."/>
            <person name="Fauchery L."/>
            <person name="Girlanda M."/>
            <person name="Hayes R.D."/>
            <person name="Keri Z."/>
            <person name="LaButti K."/>
            <person name="Lipzen A."/>
            <person name="Lombard V."/>
            <person name="Magnuson J."/>
            <person name="Maillard F."/>
            <person name="Murat C."/>
            <person name="Nolan M."/>
            <person name="Ohm R.A."/>
            <person name="Pangilinan J."/>
            <person name="Pereira M.F."/>
            <person name="Perotto S."/>
            <person name="Peter M."/>
            <person name="Pfister S."/>
            <person name="Riley R."/>
            <person name="Sitrit Y."/>
            <person name="Stielow J.B."/>
            <person name="Szollosi G."/>
            <person name="Zifcakova L."/>
            <person name="Stursova M."/>
            <person name="Spatafora J.W."/>
            <person name="Tedersoo L."/>
            <person name="Vaario L.M."/>
            <person name="Yamada A."/>
            <person name="Yan M."/>
            <person name="Wang P."/>
            <person name="Xu J."/>
            <person name="Bruns T."/>
            <person name="Baldrian P."/>
            <person name="Vilgalys R."/>
            <person name="Dunand C."/>
            <person name="Henrissat B."/>
            <person name="Grigoriev I.V."/>
            <person name="Hibbett D."/>
            <person name="Nagy L.G."/>
            <person name="Martin F.M."/>
        </authorList>
    </citation>
    <scope>NUCLEOTIDE SEQUENCE</scope>
    <source>
        <strain evidence="8">UP504</strain>
    </source>
</reference>
<dbReference type="PANTHER" id="PTHR45709:SF2">
    <property type="entry name" value="LARGE SUBUNIT GTPASE 1 HOMOLOG"/>
    <property type="match status" value="1"/>
</dbReference>
<name>A0A9P6AM10_9AGAM</name>
<dbReference type="SUPFAM" id="SSF52540">
    <property type="entry name" value="P-loop containing nucleoside triphosphate hydrolases"/>
    <property type="match status" value="1"/>
</dbReference>
<dbReference type="Pfam" id="PF01926">
    <property type="entry name" value="MMR_HSR1"/>
    <property type="match status" value="1"/>
</dbReference>
<dbReference type="PANTHER" id="PTHR45709">
    <property type="entry name" value="LARGE SUBUNIT GTPASE 1 HOMOLOG-RELATED"/>
    <property type="match status" value="1"/>
</dbReference>
<evidence type="ECO:0000259" key="7">
    <source>
        <dbReference type="PROSITE" id="PS51721"/>
    </source>
</evidence>
<gene>
    <name evidence="8" type="ORF">BS47DRAFT_1373693</name>
</gene>
<evidence type="ECO:0000256" key="3">
    <source>
        <dbReference type="ARBA" id="ARBA00022741"/>
    </source>
</evidence>
<keyword evidence="5" id="KW-0342">GTP-binding</keyword>
<dbReference type="CDD" id="cd01857">
    <property type="entry name" value="HSR1_MMR1"/>
    <property type="match status" value="1"/>
</dbReference>